<name>F2J145_POLGS</name>
<dbReference type="PANTHER" id="PTHR38599">
    <property type="entry name" value="CUPIN DOMAIN PROTEIN (AFU_ORTHOLOGUE AFUA_3G13620)"/>
    <property type="match status" value="1"/>
</dbReference>
<dbReference type="RefSeq" id="WP_013651016.1">
    <property type="nucleotide sequence ID" value="NC_015259.1"/>
</dbReference>
<dbReference type="CDD" id="cd02236">
    <property type="entry name" value="cupin_CV2614-like"/>
    <property type="match status" value="1"/>
</dbReference>
<reference evidence="3 4" key="1">
    <citation type="journal article" date="2011" name="J. Bacteriol.">
        <title>Complete genome sequence of Polymorphum gilvum SL003B-26A1T, a crude oil-degrading bacterium from oil-polluted saline soil.</title>
        <authorList>
            <person name="Li S.G."/>
            <person name="Tang Y.Q."/>
            <person name="Nie Y."/>
            <person name="Cai M."/>
            <person name="Wu X.L."/>
        </authorList>
    </citation>
    <scope>NUCLEOTIDE SEQUENCE [LARGE SCALE GENOMIC DNA]</scope>
    <source>
        <strain evidence="4">LMG 25793 / CGMCC 1.9160 / SL003B-26A1</strain>
    </source>
</reference>
<dbReference type="EMBL" id="CP002568">
    <property type="protein sequence ID" value="ADZ68691.1"/>
    <property type="molecule type" value="Genomic_DNA"/>
</dbReference>
<keyword evidence="4" id="KW-1185">Reference proteome</keyword>
<proteinExistence type="predicted"/>
<sequence length="144" mass="15173">MKPSTIAALALLVLTGCIAAPAAAEEGKPADYPRVVDLLRTDSTVLGQPLPQSGGPMQVTSMIVTMEPGEETGRHMHPVPTYGYILEGEVTIAYEGHGERVYKAGDAFMEAVHVWHNGRATGAGPTRILAVFVGADGIPNVIRP</sequence>
<dbReference type="InterPro" id="IPR011051">
    <property type="entry name" value="RmlC_Cupin_sf"/>
</dbReference>
<accession>F2J145</accession>
<evidence type="ECO:0000256" key="1">
    <source>
        <dbReference type="SAM" id="SignalP"/>
    </source>
</evidence>
<dbReference type="AlphaFoldDB" id="F2J145"/>
<gene>
    <name evidence="3" type="ordered locus">SL003B_0253</name>
</gene>
<organism evidence="3 4">
    <name type="scientific">Polymorphum gilvum (strain LMG 25793 / CGMCC 1.9160 / SL003B-26A1)</name>
    <dbReference type="NCBI Taxonomy" id="991905"/>
    <lineage>
        <taxon>Bacteria</taxon>
        <taxon>Pseudomonadati</taxon>
        <taxon>Pseudomonadota</taxon>
        <taxon>Alphaproteobacteria</taxon>
        <taxon>Rhodobacterales</taxon>
        <taxon>Paracoccaceae</taxon>
        <taxon>Polymorphum</taxon>
    </lineage>
</organism>
<dbReference type="PATRIC" id="fig|991905.3.peg.257"/>
<keyword evidence="1" id="KW-0732">Signal</keyword>
<dbReference type="HOGENOM" id="CLU_136176_0_0_5"/>
<feature type="chain" id="PRO_5003278887" evidence="1">
    <location>
        <begin position="25"/>
        <end position="144"/>
    </location>
</feature>
<dbReference type="Pfam" id="PF07883">
    <property type="entry name" value="Cupin_2"/>
    <property type="match status" value="1"/>
</dbReference>
<dbReference type="SUPFAM" id="SSF51182">
    <property type="entry name" value="RmlC-like cupins"/>
    <property type="match status" value="1"/>
</dbReference>
<dbReference type="PANTHER" id="PTHR38599:SF1">
    <property type="entry name" value="CUPIN DOMAIN PROTEIN (AFU_ORTHOLOGUE AFUA_3G13620)"/>
    <property type="match status" value="1"/>
</dbReference>
<dbReference type="InterPro" id="IPR013096">
    <property type="entry name" value="Cupin_2"/>
</dbReference>
<evidence type="ECO:0000313" key="3">
    <source>
        <dbReference type="EMBL" id="ADZ68691.1"/>
    </source>
</evidence>
<dbReference type="KEGG" id="pgv:SL003B_0253"/>
<dbReference type="Proteomes" id="UP000008130">
    <property type="component" value="Chromosome"/>
</dbReference>
<protein>
    <submittedName>
        <fullName evidence="3">Cupin 2, conserved barrel</fullName>
    </submittedName>
</protein>
<feature type="signal peptide" evidence="1">
    <location>
        <begin position="1"/>
        <end position="24"/>
    </location>
</feature>
<dbReference type="STRING" id="991905.SL003B_0253"/>
<dbReference type="InterPro" id="IPR014710">
    <property type="entry name" value="RmlC-like_jellyroll"/>
</dbReference>
<evidence type="ECO:0000259" key="2">
    <source>
        <dbReference type="Pfam" id="PF07883"/>
    </source>
</evidence>
<feature type="domain" description="Cupin type-2" evidence="2">
    <location>
        <begin position="63"/>
        <end position="132"/>
    </location>
</feature>
<dbReference type="eggNOG" id="COG1917">
    <property type="taxonomic scope" value="Bacteria"/>
</dbReference>
<dbReference type="Gene3D" id="2.60.120.10">
    <property type="entry name" value="Jelly Rolls"/>
    <property type="match status" value="1"/>
</dbReference>
<dbReference type="PROSITE" id="PS51257">
    <property type="entry name" value="PROKAR_LIPOPROTEIN"/>
    <property type="match status" value="1"/>
</dbReference>
<evidence type="ECO:0000313" key="4">
    <source>
        <dbReference type="Proteomes" id="UP000008130"/>
    </source>
</evidence>